<dbReference type="EMBL" id="CADEBD010000171">
    <property type="protein sequence ID" value="CAB3224138.1"/>
    <property type="molecule type" value="Genomic_DNA"/>
</dbReference>
<comment type="caution">
    <text evidence="6">The sequence shown here is derived from an EMBL/GenBank/DDBJ whole genome shotgun (WGS) entry which is preliminary data.</text>
</comment>
<dbReference type="PANTHER" id="PTHR13994">
    <property type="entry name" value="NUDIX HYDROLASE RELATED"/>
    <property type="match status" value="1"/>
</dbReference>
<dbReference type="CDD" id="cd04670">
    <property type="entry name" value="NUDIX_ASFGF2_Nudt6"/>
    <property type="match status" value="1"/>
</dbReference>
<dbReference type="InterPro" id="IPR020476">
    <property type="entry name" value="Nudix_hydrolase"/>
</dbReference>
<dbReference type="PRINTS" id="PR00502">
    <property type="entry name" value="NUDIXFAMILY"/>
</dbReference>
<dbReference type="Gene3D" id="3.90.79.10">
    <property type="entry name" value="Nucleoside Triphosphate Pyrophosphohydrolase"/>
    <property type="match status" value="1"/>
</dbReference>
<dbReference type="InterPro" id="IPR000086">
    <property type="entry name" value="NUDIX_hydrolase_dom"/>
</dbReference>
<dbReference type="Pfam" id="PF00293">
    <property type="entry name" value="NUDIX"/>
    <property type="match status" value="1"/>
</dbReference>
<dbReference type="GO" id="GO:0047631">
    <property type="term" value="F:ADP-ribose diphosphatase activity"/>
    <property type="evidence" value="ECO:0007669"/>
    <property type="project" value="TreeGrafter"/>
</dbReference>
<dbReference type="PRINTS" id="PR01356">
    <property type="entry name" value="GFGPROTEIN"/>
</dbReference>
<gene>
    <name evidence="6" type="ORF">APLA_LOCUS1733</name>
</gene>
<dbReference type="GO" id="GO:0035529">
    <property type="term" value="F:NADH pyrophosphatase activity"/>
    <property type="evidence" value="ECO:0007669"/>
    <property type="project" value="TreeGrafter"/>
</dbReference>
<dbReference type="Proteomes" id="UP000494256">
    <property type="component" value="Unassembled WGS sequence"/>
</dbReference>
<evidence type="ECO:0000259" key="5">
    <source>
        <dbReference type="PROSITE" id="PS51462"/>
    </source>
</evidence>
<dbReference type="GO" id="GO:0046872">
    <property type="term" value="F:metal ion binding"/>
    <property type="evidence" value="ECO:0007669"/>
    <property type="project" value="UniProtKB-KW"/>
</dbReference>
<dbReference type="FunFam" id="3.40.630.30:FF:000016">
    <property type="entry name" value="nudix hydrolase 2"/>
    <property type="match status" value="1"/>
</dbReference>
<dbReference type="GO" id="GO:0051287">
    <property type="term" value="F:NAD binding"/>
    <property type="evidence" value="ECO:0007669"/>
    <property type="project" value="TreeGrafter"/>
</dbReference>
<protein>
    <recommendedName>
        <fullName evidence="5">Nudix hydrolase domain-containing protein</fullName>
    </recommendedName>
</protein>
<evidence type="ECO:0000256" key="4">
    <source>
        <dbReference type="RuleBase" id="RU003476"/>
    </source>
</evidence>
<reference evidence="6 7" key="1">
    <citation type="submission" date="2020-04" db="EMBL/GenBank/DDBJ databases">
        <authorList>
            <person name="Wallbank WR R."/>
            <person name="Pardo Diaz C."/>
            <person name="Kozak K."/>
            <person name="Martin S."/>
            <person name="Jiggins C."/>
            <person name="Moest M."/>
            <person name="Warren A I."/>
            <person name="Byers J.R.P. K."/>
            <person name="Montejo-Kovacevich G."/>
            <person name="Yen C E."/>
        </authorList>
    </citation>
    <scope>NUCLEOTIDE SEQUENCE [LARGE SCALE GENOMIC DNA]</scope>
</reference>
<evidence type="ECO:0000313" key="6">
    <source>
        <dbReference type="EMBL" id="CAB3224138.1"/>
    </source>
</evidence>
<evidence type="ECO:0000256" key="2">
    <source>
        <dbReference type="ARBA" id="ARBA00022723"/>
    </source>
</evidence>
<dbReference type="Gene3D" id="3.40.630.30">
    <property type="match status" value="1"/>
</dbReference>
<proteinExistence type="inferred from homology"/>
<organism evidence="6 7">
    <name type="scientific">Arctia plantaginis</name>
    <name type="common">Wood tiger moth</name>
    <name type="synonym">Phalaena plantaginis</name>
    <dbReference type="NCBI Taxonomy" id="874455"/>
    <lineage>
        <taxon>Eukaryota</taxon>
        <taxon>Metazoa</taxon>
        <taxon>Ecdysozoa</taxon>
        <taxon>Arthropoda</taxon>
        <taxon>Hexapoda</taxon>
        <taxon>Insecta</taxon>
        <taxon>Pterygota</taxon>
        <taxon>Neoptera</taxon>
        <taxon>Endopterygota</taxon>
        <taxon>Lepidoptera</taxon>
        <taxon>Glossata</taxon>
        <taxon>Ditrysia</taxon>
        <taxon>Noctuoidea</taxon>
        <taxon>Erebidae</taxon>
        <taxon>Arctiinae</taxon>
        <taxon>Arctia</taxon>
    </lineage>
</organism>
<feature type="domain" description="Nudix hydrolase" evidence="5">
    <location>
        <begin position="98"/>
        <end position="227"/>
    </location>
</feature>
<dbReference type="InterPro" id="IPR020084">
    <property type="entry name" value="NUDIX_hydrolase_CS"/>
</dbReference>
<accession>A0A8S0YWF4</accession>
<dbReference type="FunFam" id="3.90.79.10:FF:000015">
    <property type="entry name" value="Nudix hydrolase 8"/>
    <property type="match status" value="1"/>
</dbReference>
<dbReference type="PROSITE" id="PS51462">
    <property type="entry name" value="NUDIX"/>
    <property type="match status" value="1"/>
</dbReference>
<dbReference type="InterPro" id="IPR040618">
    <property type="entry name" value="Pre-Nudix"/>
</dbReference>
<dbReference type="SUPFAM" id="SSF55811">
    <property type="entry name" value="Nudix"/>
    <property type="match status" value="1"/>
</dbReference>
<keyword evidence="3 4" id="KW-0378">Hydrolase</keyword>
<dbReference type="InterPro" id="IPR015797">
    <property type="entry name" value="NUDIX_hydrolase-like_dom_sf"/>
</dbReference>
<dbReference type="InterPro" id="IPR003293">
    <property type="entry name" value="Nudix_hydrolase6-like"/>
</dbReference>
<evidence type="ECO:0000313" key="7">
    <source>
        <dbReference type="Proteomes" id="UP000494256"/>
    </source>
</evidence>
<dbReference type="Pfam" id="PF18290">
    <property type="entry name" value="Nudix_hydro"/>
    <property type="match status" value="1"/>
</dbReference>
<comment type="similarity">
    <text evidence="1 4">Belongs to the Nudix hydrolase family.</text>
</comment>
<name>A0A8S0YWF4_ARCPL</name>
<dbReference type="AlphaFoldDB" id="A0A8S0YWF4"/>
<dbReference type="PANTHER" id="PTHR13994:SF13">
    <property type="entry name" value="FI03680P"/>
    <property type="match status" value="1"/>
</dbReference>
<evidence type="ECO:0000256" key="3">
    <source>
        <dbReference type="ARBA" id="ARBA00022801"/>
    </source>
</evidence>
<evidence type="ECO:0000256" key="1">
    <source>
        <dbReference type="ARBA" id="ARBA00005582"/>
    </source>
</evidence>
<keyword evidence="2" id="KW-0479">Metal-binding</keyword>
<sequence>MGSKIFQGVQDRYNGVTVDSQEEPCEPNQFLNQLIDSLTKWSEENRRCIWFKVNIKDAGWVPVLANEGFNFHHSRDNFVMMYKWLPTNSSSNLPPACHTNLGVGGIVLNEKNQILVVSEKDIDYPHWKLPGGYVERGEDIKDAAMREVKEETGIDTSFESMVTLRHTHNMMFGNSDVYVIVMLKAKTETICKSDTEIKACQWMDVEEYLNHPHVHDFNRFIVRQAFDLKSRQLKLAFKKETLNISKFSRVITNLVLEDL</sequence>
<dbReference type="PROSITE" id="PS00893">
    <property type="entry name" value="NUDIX_BOX"/>
    <property type="match status" value="1"/>
</dbReference>